<name>A0A2Z5ZME6_9PROT</name>
<dbReference type="Proteomes" id="UP000270034">
    <property type="component" value="Chromosome"/>
</dbReference>
<accession>A0A2Z5ZME6</accession>
<proteinExistence type="predicted"/>
<dbReference type="KEGG" id="aot:AcetOri_orf05048"/>
<organism evidence="1 2">
    <name type="scientific">Acetobacter orientalis</name>
    <dbReference type="NCBI Taxonomy" id="146474"/>
    <lineage>
        <taxon>Bacteria</taxon>
        <taxon>Pseudomonadati</taxon>
        <taxon>Pseudomonadota</taxon>
        <taxon>Alphaproteobacteria</taxon>
        <taxon>Acetobacterales</taxon>
        <taxon>Acetobacteraceae</taxon>
        <taxon>Acetobacter</taxon>
    </lineage>
</organism>
<sequence length="52" mass="6239">MSIAHNKIYRHTARIKYTLSAFILNKRRNAAHFIQKKRVEFTPTRCIFYLNG</sequence>
<protein>
    <submittedName>
        <fullName evidence="1">Uncharacterized protein</fullName>
    </submittedName>
</protein>
<gene>
    <name evidence="1" type="ORF">AcetOrient_orf05048</name>
</gene>
<reference evidence="1 2" key="1">
    <citation type="submission" date="2018-02" db="EMBL/GenBank/DDBJ databases">
        <title>Acetobacter orientalis genome.</title>
        <authorList>
            <person name="Nakashima N."/>
            <person name="Tamura T."/>
        </authorList>
    </citation>
    <scope>NUCLEOTIDE SEQUENCE [LARGE SCALE GENOMIC DNA]</scope>
    <source>
        <strain evidence="1 2">FAN1</strain>
    </source>
</reference>
<evidence type="ECO:0000313" key="2">
    <source>
        <dbReference type="Proteomes" id="UP000270034"/>
    </source>
</evidence>
<evidence type="ECO:0000313" key="1">
    <source>
        <dbReference type="EMBL" id="BBC81686.1"/>
    </source>
</evidence>
<dbReference type="AlphaFoldDB" id="A0A2Z5ZME6"/>
<dbReference type="EMBL" id="AP018515">
    <property type="protein sequence ID" value="BBC81686.1"/>
    <property type="molecule type" value="Genomic_DNA"/>
</dbReference>